<gene>
    <name evidence="8" type="ORF">ACFOZ4_32960</name>
</gene>
<evidence type="ECO:0000256" key="4">
    <source>
        <dbReference type="ARBA" id="ARBA00022801"/>
    </source>
</evidence>
<dbReference type="Proteomes" id="UP001595816">
    <property type="component" value="Unassembled WGS sequence"/>
</dbReference>
<accession>A0ABV8M061</accession>
<dbReference type="Gene3D" id="3.30.379.10">
    <property type="entry name" value="Chitobiase/beta-hexosaminidase domain 2-like"/>
    <property type="match status" value="1"/>
</dbReference>
<dbReference type="InterPro" id="IPR025705">
    <property type="entry name" value="Beta_hexosaminidase_sua/sub"/>
</dbReference>
<dbReference type="InterPro" id="IPR029018">
    <property type="entry name" value="Hex-like_dom2"/>
</dbReference>
<sequence>MPEPAIIPRPAHAIFPPGVLPLAESAQVTAPPAIAGLLAEVLPGVGGSFQLTEDAELGPEGYRLRIDGSGVEALATTEAGLRWAVSTLRQLAHPDGLPYAEITDVPRLPWRGALLDVARWCHPIEFVREFVDLLALHKLNTLHLHLTDDQGWRFEVHKYPRLTEVGAYRTESNSGHARDGRFDGTPHGGFYTQEQLRDLVTYAQSRGVRIMPEIDLPGHMQAAVSAYPWLGNDPERQLPVRTAWGISKHVLNTDDATLAFARDVLDEVVAVFPFEYVHLGGDEVPLDEWTVSEAAQKRVANEGLGGTAELLGWWIKEMGDHLAGHGRKIAAWDELVEAAPPKDTLIFAWRGAERVTAALDAGHEVVAVPQEFVYLDHYETQSPDEPLAIGGHTPLDRVYGFEPVPTGAAGRVLGTQGMLWSEYTPTPSLVQFRAFPRLAAVAEVAWSADRDLSDFHQRLDAHLVRLEQRTVTVNRLGLPR</sequence>
<name>A0ABV8M061_9ACTN</name>
<comment type="catalytic activity">
    <reaction evidence="1">
        <text>Hydrolysis of terminal non-reducing N-acetyl-D-hexosamine residues in N-acetyl-beta-D-hexosaminides.</text>
        <dbReference type="EC" id="3.2.1.52"/>
    </reaction>
</comment>
<evidence type="ECO:0000313" key="9">
    <source>
        <dbReference type="Proteomes" id="UP001595816"/>
    </source>
</evidence>
<evidence type="ECO:0000259" key="6">
    <source>
        <dbReference type="Pfam" id="PF00728"/>
    </source>
</evidence>
<organism evidence="8 9">
    <name type="scientific">Hamadaea flava</name>
    <dbReference type="NCBI Taxonomy" id="1742688"/>
    <lineage>
        <taxon>Bacteria</taxon>
        <taxon>Bacillati</taxon>
        <taxon>Actinomycetota</taxon>
        <taxon>Actinomycetes</taxon>
        <taxon>Micromonosporales</taxon>
        <taxon>Micromonosporaceae</taxon>
        <taxon>Hamadaea</taxon>
    </lineage>
</organism>
<dbReference type="InterPro" id="IPR015883">
    <property type="entry name" value="Glyco_hydro_20_cat"/>
</dbReference>
<evidence type="ECO:0000256" key="3">
    <source>
        <dbReference type="ARBA" id="ARBA00012663"/>
    </source>
</evidence>
<dbReference type="InterPro" id="IPR015882">
    <property type="entry name" value="HEX_bac_N"/>
</dbReference>
<evidence type="ECO:0000256" key="1">
    <source>
        <dbReference type="ARBA" id="ARBA00001231"/>
    </source>
</evidence>
<feature type="domain" description="Beta-hexosaminidase bacterial type N-terminal" evidence="7">
    <location>
        <begin position="4"/>
        <end position="104"/>
    </location>
</feature>
<dbReference type="PRINTS" id="PR00738">
    <property type="entry name" value="GLHYDRLASE20"/>
</dbReference>
<comment type="caution">
    <text evidence="8">The sequence shown here is derived from an EMBL/GenBank/DDBJ whole genome shotgun (WGS) entry which is preliminary data.</text>
</comment>
<dbReference type="PANTHER" id="PTHR22600:SF57">
    <property type="entry name" value="BETA-N-ACETYLHEXOSAMINIDASE"/>
    <property type="match status" value="1"/>
</dbReference>
<dbReference type="EC" id="3.2.1.52" evidence="3"/>
<dbReference type="CDD" id="cd06563">
    <property type="entry name" value="GH20_chitobiase-like"/>
    <property type="match status" value="1"/>
</dbReference>
<proteinExistence type="inferred from homology"/>
<comment type="similarity">
    <text evidence="2">Belongs to the glycosyl hydrolase 20 family.</text>
</comment>
<dbReference type="Gene3D" id="3.20.20.80">
    <property type="entry name" value="Glycosidases"/>
    <property type="match status" value="1"/>
</dbReference>
<evidence type="ECO:0000259" key="7">
    <source>
        <dbReference type="Pfam" id="PF02838"/>
    </source>
</evidence>
<dbReference type="Pfam" id="PF00728">
    <property type="entry name" value="Glyco_hydro_20"/>
    <property type="match status" value="1"/>
</dbReference>
<dbReference type="SUPFAM" id="SSF51445">
    <property type="entry name" value="(Trans)glycosidases"/>
    <property type="match status" value="1"/>
</dbReference>
<feature type="domain" description="Glycoside hydrolase family 20 catalytic" evidence="6">
    <location>
        <begin position="109"/>
        <end position="448"/>
    </location>
</feature>
<keyword evidence="4" id="KW-0378">Hydrolase</keyword>
<evidence type="ECO:0000256" key="5">
    <source>
        <dbReference type="ARBA" id="ARBA00023295"/>
    </source>
</evidence>
<protein>
    <recommendedName>
        <fullName evidence="3">beta-N-acetylhexosaminidase</fullName>
        <ecNumber evidence="3">3.2.1.52</ecNumber>
    </recommendedName>
</protein>
<dbReference type="Pfam" id="PF02838">
    <property type="entry name" value="Glyco_hydro_20b"/>
    <property type="match status" value="1"/>
</dbReference>
<evidence type="ECO:0000313" key="8">
    <source>
        <dbReference type="EMBL" id="MFC4135449.1"/>
    </source>
</evidence>
<dbReference type="PANTHER" id="PTHR22600">
    <property type="entry name" value="BETA-HEXOSAMINIDASE"/>
    <property type="match status" value="1"/>
</dbReference>
<keyword evidence="5" id="KW-0326">Glycosidase</keyword>
<dbReference type="EMBL" id="JBHSAY010000021">
    <property type="protein sequence ID" value="MFC4135449.1"/>
    <property type="molecule type" value="Genomic_DNA"/>
</dbReference>
<dbReference type="RefSeq" id="WP_253756296.1">
    <property type="nucleotide sequence ID" value="NZ_JAMZDZ010000001.1"/>
</dbReference>
<keyword evidence="9" id="KW-1185">Reference proteome</keyword>
<evidence type="ECO:0000256" key="2">
    <source>
        <dbReference type="ARBA" id="ARBA00006285"/>
    </source>
</evidence>
<dbReference type="SUPFAM" id="SSF55545">
    <property type="entry name" value="beta-N-acetylhexosaminidase-like domain"/>
    <property type="match status" value="1"/>
</dbReference>
<dbReference type="InterPro" id="IPR017853">
    <property type="entry name" value="GH"/>
</dbReference>
<reference evidence="9" key="1">
    <citation type="journal article" date="2019" name="Int. J. Syst. Evol. Microbiol.">
        <title>The Global Catalogue of Microorganisms (GCM) 10K type strain sequencing project: providing services to taxonomists for standard genome sequencing and annotation.</title>
        <authorList>
            <consortium name="The Broad Institute Genomics Platform"/>
            <consortium name="The Broad Institute Genome Sequencing Center for Infectious Disease"/>
            <person name="Wu L."/>
            <person name="Ma J."/>
        </authorList>
    </citation>
    <scope>NUCLEOTIDE SEQUENCE [LARGE SCALE GENOMIC DNA]</scope>
    <source>
        <strain evidence="9">CGMCC 4.7289</strain>
    </source>
</reference>